<evidence type="ECO:0008006" key="3">
    <source>
        <dbReference type="Google" id="ProtNLM"/>
    </source>
</evidence>
<dbReference type="InterPro" id="IPR012337">
    <property type="entry name" value="RNaseH-like_sf"/>
</dbReference>
<feature type="non-terminal residue" evidence="1">
    <location>
        <position position="1"/>
    </location>
</feature>
<gene>
    <name evidence="1" type="ORF">CR513_48511</name>
</gene>
<reference evidence="1" key="1">
    <citation type="submission" date="2018-05" db="EMBL/GenBank/DDBJ databases">
        <title>Draft genome of Mucuna pruriens seed.</title>
        <authorList>
            <person name="Nnadi N.E."/>
            <person name="Vos R."/>
            <person name="Hasami M.H."/>
            <person name="Devisetty U.K."/>
            <person name="Aguiy J.C."/>
        </authorList>
    </citation>
    <scope>NUCLEOTIDE SEQUENCE [LARGE SCALE GENOMIC DNA]</scope>
    <source>
        <strain evidence="1">JCA_2017</strain>
    </source>
</reference>
<accession>A0A371F1H5</accession>
<dbReference type="PANTHER" id="PTHR48475:SF2">
    <property type="entry name" value="RIBONUCLEASE H"/>
    <property type="match status" value="1"/>
</dbReference>
<sequence length="151" mass="17446">MVSQQLYRRGFSYPLLKCLDVKEAKTHIGERALANKIARARYYWLTLKKDCTDFIKDVTSPFLPVVGQVKFFIVAIDYFTKWVETKPKLKFHFNLPSTIVSNNETQYVTQLVAEIKQSFTSIEHPQTNKQVKSSNKVVLKGLMKQLEEAKG</sequence>
<dbReference type="PANTHER" id="PTHR48475">
    <property type="entry name" value="RIBONUCLEASE H"/>
    <property type="match status" value="1"/>
</dbReference>
<dbReference type="OrthoDB" id="2016337at2759"/>
<evidence type="ECO:0000313" key="2">
    <source>
        <dbReference type="Proteomes" id="UP000257109"/>
    </source>
</evidence>
<proteinExistence type="predicted"/>
<organism evidence="1 2">
    <name type="scientific">Mucuna pruriens</name>
    <name type="common">Velvet bean</name>
    <name type="synonym">Dolichos pruriens</name>
    <dbReference type="NCBI Taxonomy" id="157652"/>
    <lineage>
        <taxon>Eukaryota</taxon>
        <taxon>Viridiplantae</taxon>
        <taxon>Streptophyta</taxon>
        <taxon>Embryophyta</taxon>
        <taxon>Tracheophyta</taxon>
        <taxon>Spermatophyta</taxon>
        <taxon>Magnoliopsida</taxon>
        <taxon>eudicotyledons</taxon>
        <taxon>Gunneridae</taxon>
        <taxon>Pentapetalae</taxon>
        <taxon>rosids</taxon>
        <taxon>fabids</taxon>
        <taxon>Fabales</taxon>
        <taxon>Fabaceae</taxon>
        <taxon>Papilionoideae</taxon>
        <taxon>50 kb inversion clade</taxon>
        <taxon>NPAAA clade</taxon>
        <taxon>indigoferoid/millettioid clade</taxon>
        <taxon>Phaseoleae</taxon>
        <taxon>Mucuna</taxon>
    </lineage>
</organism>
<evidence type="ECO:0000313" key="1">
    <source>
        <dbReference type="EMBL" id="RDX72064.1"/>
    </source>
</evidence>
<dbReference type="Gene3D" id="3.30.420.10">
    <property type="entry name" value="Ribonuclease H-like superfamily/Ribonuclease H"/>
    <property type="match status" value="1"/>
</dbReference>
<comment type="caution">
    <text evidence="1">The sequence shown here is derived from an EMBL/GenBank/DDBJ whole genome shotgun (WGS) entry which is preliminary data.</text>
</comment>
<dbReference type="AlphaFoldDB" id="A0A371F1H5"/>
<keyword evidence="2" id="KW-1185">Reference proteome</keyword>
<name>A0A371F1H5_MUCPR</name>
<dbReference type="InterPro" id="IPR036397">
    <property type="entry name" value="RNaseH_sf"/>
</dbReference>
<dbReference type="SUPFAM" id="SSF53098">
    <property type="entry name" value="Ribonuclease H-like"/>
    <property type="match status" value="1"/>
</dbReference>
<dbReference type="EMBL" id="QJKJ01011080">
    <property type="protein sequence ID" value="RDX72064.1"/>
    <property type="molecule type" value="Genomic_DNA"/>
</dbReference>
<dbReference type="GO" id="GO:0003676">
    <property type="term" value="F:nucleic acid binding"/>
    <property type="evidence" value="ECO:0007669"/>
    <property type="project" value="InterPro"/>
</dbReference>
<dbReference type="Proteomes" id="UP000257109">
    <property type="component" value="Unassembled WGS sequence"/>
</dbReference>
<protein>
    <recommendedName>
        <fullName evidence="3">Integrase catalytic domain-containing protein</fullName>
    </recommendedName>
</protein>